<dbReference type="PROSITE" id="PS51194">
    <property type="entry name" value="HELICASE_CTER"/>
    <property type="match status" value="1"/>
</dbReference>
<dbReference type="Gene3D" id="3.40.50.300">
    <property type="entry name" value="P-loop containing nucleotide triphosphate hydrolases"/>
    <property type="match status" value="2"/>
</dbReference>
<gene>
    <name evidence="11" type="ORF">ACFS1K_10505</name>
</gene>
<dbReference type="GO" id="GO:0016787">
    <property type="term" value="F:hydrolase activity"/>
    <property type="evidence" value="ECO:0007669"/>
    <property type="project" value="UniProtKB-KW"/>
</dbReference>
<feature type="domain" description="Helicase C-terminal" evidence="9">
    <location>
        <begin position="229"/>
        <end position="380"/>
    </location>
</feature>
<evidence type="ECO:0000259" key="8">
    <source>
        <dbReference type="PROSITE" id="PS51192"/>
    </source>
</evidence>
<comment type="similarity">
    <text evidence="5">Belongs to the DEAD box helicase family.</text>
</comment>
<dbReference type="InterPro" id="IPR027417">
    <property type="entry name" value="P-loop_NTPase"/>
</dbReference>
<dbReference type="Pfam" id="PF00270">
    <property type="entry name" value="DEAD"/>
    <property type="match status" value="1"/>
</dbReference>
<dbReference type="InterPro" id="IPR044742">
    <property type="entry name" value="DEAD/DEAH_RhlB"/>
</dbReference>
<dbReference type="InterPro" id="IPR001650">
    <property type="entry name" value="Helicase_C-like"/>
</dbReference>
<comment type="caution">
    <text evidence="11">The sequence shown here is derived from an EMBL/GenBank/DDBJ whole genome shotgun (WGS) entry which is preliminary data.</text>
</comment>
<evidence type="ECO:0000256" key="3">
    <source>
        <dbReference type="ARBA" id="ARBA00022806"/>
    </source>
</evidence>
<dbReference type="CDD" id="cd00268">
    <property type="entry name" value="DEADc"/>
    <property type="match status" value="1"/>
</dbReference>
<dbReference type="RefSeq" id="WP_251805784.1">
    <property type="nucleotide sequence ID" value="NZ_CP166679.1"/>
</dbReference>
<dbReference type="PANTHER" id="PTHR47959:SF13">
    <property type="entry name" value="ATP-DEPENDENT RNA HELICASE RHLE"/>
    <property type="match status" value="1"/>
</dbReference>
<dbReference type="PROSITE" id="PS51195">
    <property type="entry name" value="Q_MOTIF"/>
    <property type="match status" value="1"/>
</dbReference>
<evidence type="ECO:0000256" key="6">
    <source>
        <dbReference type="PROSITE-ProRule" id="PRU00552"/>
    </source>
</evidence>
<evidence type="ECO:0000313" key="11">
    <source>
        <dbReference type="EMBL" id="MFD2790195.1"/>
    </source>
</evidence>
<feature type="domain" description="DEAD-box RNA helicase Q" evidence="10">
    <location>
        <begin position="2"/>
        <end position="30"/>
    </location>
</feature>
<evidence type="ECO:0000256" key="5">
    <source>
        <dbReference type="ARBA" id="ARBA00038437"/>
    </source>
</evidence>
<feature type="region of interest" description="Disordered" evidence="7">
    <location>
        <begin position="403"/>
        <end position="452"/>
    </location>
</feature>
<dbReference type="CDD" id="cd18787">
    <property type="entry name" value="SF2_C_DEAD"/>
    <property type="match status" value="1"/>
</dbReference>
<dbReference type="PROSITE" id="PS51192">
    <property type="entry name" value="HELICASE_ATP_BIND_1"/>
    <property type="match status" value="1"/>
</dbReference>
<dbReference type="EC" id="3.6.4.-" evidence="11"/>
<dbReference type="Proteomes" id="UP001597532">
    <property type="component" value="Unassembled WGS sequence"/>
</dbReference>
<dbReference type="SMART" id="SM00490">
    <property type="entry name" value="HELICc"/>
    <property type="match status" value="1"/>
</dbReference>
<dbReference type="SMART" id="SM00487">
    <property type="entry name" value="DEXDc"/>
    <property type="match status" value="1"/>
</dbReference>
<feature type="domain" description="Helicase ATP-binding" evidence="8">
    <location>
        <begin position="33"/>
        <end position="204"/>
    </location>
</feature>
<evidence type="ECO:0000256" key="4">
    <source>
        <dbReference type="ARBA" id="ARBA00022840"/>
    </source>
</evidence>
<dbReference type="SUPFAM" id="SSF52540">
    <property type="entry name" value="P-loop containing nucleoside triphosphate hydrolases"/>
    <property type="match status" value="2"/>
</dbReference>
<keyword evidence="3 11" id="KW-0347">Helicase</keyword>
<keyword evidence="12" id="KW-1185">Reference proteome</keyword>
<evidence type="ECO:0000256" key="1">
    <source>
        <dbReference type="ARBA" id="ARBA00022741"/>
    </source>
</evidence>
<protein>
    <submittedName>
        <fullName evidence="11">DEAD/DEAH box helicase</fullName>
        <ecNumber evidence="11">3.6.4.-</ecNumber>
    </submittedName>
</protein>
<keyword evidence="1" id="KW-0547">Nucleotide-binding</keyword>
<name>A0ABW5VI98_9FLAO</name>
<organism evidence="11 12">
    <name type="scientific">Arenibacter antarcticus</name>
    <dbReference type="NCBI Taxonomy" id="2040469"/>
    <lineage>
        <taxon>Bacteria</taxon>
        <taxon>Pseudomonadati</taxon>
        <taxon>Bacteroidota</taxon>
        <taxon>Flavobacteriia</taxon>
        <taxon>Flavobacteriales</taxon>
        <taxon>Flavobacteriaceae</taxon>
        <taxon>Arenibacter</taxon>
    </lineage>
</organism>
<dbReference type="EMBL" id="JBHUOK010000030">
    <property type="protein sequence ID" value="MFD2790195.1"/>
    <property type="molecule type" value="Genomic_DNA"/>
</dbReference>
<evidence type="ECO:0000313" key="12">
    <source>
        <dbReference type="Proteomes" id="UP001597532"/>
    </source>
</evidence>
<evidence type="ECO:0000256" key="7">
    <source>
        <dbReference type="SAM" id="MobiDB-lite"/>
    </source>
</evidence>
<dbReference type="PANTHER" id="PTHR47959">
    <property type="entry name" value="ATP-DEPENDENT RNA HELICASE RHLE-RELATED"/>
    <property type="match status" value="1"/>
</dbReference>
<feature type="compositionally biased region" description="Basic residues" evidence="7">
    <location>
        <begin position="428"/>
        <end position="437"/>
    </location>
</feature>
<evidence type="ECO:0000259" key="10">
    <source>
        <dbReference type="PROSITE" id="PS51195"/>
    </source>
</evidence>
<dbReference type="InterPro" id="IPR050079">
    <property type="entry name" value="DEAD_box_RNA_helicase"/>
</dbReference>
<sequence>MSTFEDLNLSKQLIYGIQDLGFTLPTPIQEKSFSVIMSGKDMVGIAQTGTGKTLAYTLPVLQQLKFSKQVSPRVLILVPTRELVVQVAENIEAFSKYTSVRVCGIYGGANINTQRQAVAQGCDILVATPGRLYDLCLDRTVKLKDIKKLIIDEVDVMLDLGFRFQITNILELIPPKRQHIMFSATMTEEVAKLIEDFFISPVKVSIAVSGTPLSNIEQTCYSVENFYTKVNLLLYILKDKTLYSKVLIFVSNKKSADRLFEAMKTVYGPEIAVIHSNKTQNYRLRSINQFDAGKNRILISTDIMARGLDLEKITHVINFDTPAYPENYIHRIGRTGRAKQKGNSILLFTEKEEEFKSTIEALMDYSIPLIDFPKEVEISEELAPEERPKNTELNNLNRAINADEGGSAFHEKSEKNKKENQGGSYKRIIAKKYKKPITRGDKNFLKKNNKRK</sequence>
<dbReference type="Pfam" id="PF00271">
    <property type="entry name" value="Helicase_C"/>
    <property type="match status" value="1"/>
</dbReference>
<dbReference type="InterPro" id="IPR014014">
    <property type="entry name" value="RNA_helicase_DEAD_Q_motif"/>
</dbReference>
<reference evidence="12" key="1">
    <citation type="journal article" date="2019" name="Int. J. Syst. Evol. Microbiol.">
        <title>The Global Catalogue of Microorganisms (GCM) 10K type strain sequencing project: providing services to taxonomists for standard genome sequencing and annotation.</title>
        <authorList>
            <consortium name="The Broad Institute Genomics Platform"/>
            <consortium name="The Broad Institute Genome Sequencing Center for Infectious Disease"/>
            <person name="Wu L."/>
            <person name="Ma J."/>
        </authorList>
    </citation>
    <scope>NUCLEOTIDE SEQUENCE [LARGE SCALE GENOMIC DNA]</scope>
    <source>
        <strain evidence="12">KCTC 52924</strain>
    </source>
</reference>
<evidence type="ECO:0000256" key="2">
    <source>
        <dbReference type="ARBA" id="ARBA00022801"/>
    </source>
</evidence>
<dbReference type="GO" id="GO:0004386">
    <property type="term" value="F:helicase activity"/>
    <property type="evidence" value="ECO:0007669"/>
    <property type="project" value="UniProtKB-KW"/>
</dbReference>
<proteinExistence type="inferred from homology"/>
<keyword evidence="4" id="KW-0067">ATP-binding</keyword>
<evidence type="ECO:0000259" key="9">
    <source>
        <dbReference type="PROSITE" id="PS51194"/>
    </source>
</evidence>
<dbReference type="InterPro" id="IPR014001">
    <property type="entry name" value="Helicase_ATP-bd"/>
</dbReference>
<keyword evidence="2 11" id="KW-0378">Hydrolase</keyword>
<dbReference type="InterPro" id="IPR011545">
    <property type="entry name" value="DEAD/DEAH_box_helicase_dom"/>
</dbReference>
<feature type="compositionally biased region" description="Basic and acidic residues" evidence="7">
    <location>
        <begin position="409"/>
        <end position="420"/>
    </location>
</feature>
<accession>A0ABW5VI98</accession>
<feature type="short sequence motif" description="Q motif" evidence="6">
    <location>
        <begin position="2"/>
        <end position="30"/>
    </location>
</feature>